<accession>A0A1H7YBU0</accession>
<dbReference type="RefSeq" id="WP_139201496.1">
    <property type="nucleotide sequence ID" value="NZ_FOCE01000001.1"/>
</dbReference>
<organism evidence="1 2">
    <name type="scientific">Gemmobacter aquatilis</name>
    <dbReference type="NCBI Taxonomy" id="933059"/>
    <lineage>
        <taxon>Bacteria</taxon>
        <taxon>Pseudomonadati</taxon>
        <taxon>Pseudomonadota</taxon>
        <taxon>Alphaproteobacteria</taxon>
        <taxon>Rhodobacterales</taxon>
        <taxon>Paracoccaceae</taxon>
        <taxon>Gemmobacter</taxon>
    </lineage>
</organism>
<dbReference type="EMBL" id="FOCE01000001">
    <property type="protein sequence ID" value="SEM43371.1"/>
    <property type="molecule type" value="Genomic_DNA"/>
</dbReference>
<evidence type="ECO:0000313" key="1">
    <source>
        <dbReference type="EMBL" id="SEM43371.1"/>
    </source>
</evidence>
<name>A0A1H7YBU0_9RHOB</name>
<reference evidence="1 2" key="1">
    <citation type="submission" date="2016-10" db="EMBL/GenBank/DDBJ databases">
        <authorList>
            <person name="de Groot N.N."/>
        </authorList>
    </citation>
    <scope>NUCLEOTIDE SEQUENCE [LARGE SCALE GENOMIC DNA]</scope>
    <source>
        <strain evidence="1 2">DSM 3857</strain>
    </source>
</reference>
<protein>
    <submittedName>
        <fullName evidence="1">Uncharacterized protein</fullName>
    </submittedName>
</protein>
<dbReference type="Proteomes" id="UP000198761">
    <property type="component" value="Unassembled WGS sequence"/>
</dbReference>
<proteinExistence type="predicted"/>
<dbReference type="AlphaFoldDB" id="A0A1H7YBU0"/>
<evidence type="ECO:0000313" key="2">
    <source>
        <dbReference type="Proteomes" id="UP000198761"/>
    </source>
</evidence>
<sequence length="122" mass="13519">MPIRRAIAMVLTTLEDSLDLLEQAQSATPSTGLKGILVRRRRATVVLRHRLSRKERPVHRIRIAPVAPGPTELIGMEARLQERLDAALQVPGLDPDLAAVLHNLRLEAEQARFALAALAQRN</sequence>
<gene>
    <name evidence="1" type="ORF">SAMN04488103_101140</name>
</gene>
<keyword evidence="2" id="KW-1185">Reference proteome</keyword>